<dbReference type="Proteomes" id="UP001610100">
    <property type="component" value="Unassembled WGS sequence"/>
</dbReference>
<dbReference type="CDD" id="cd11010">
    <property type="entry name" value="S1-P1_nuclease"/>
    <property type="match status" value="1"/>
</dbReference>
<dbReference type="InterPro" id="IPR008947">
    <property type="entry name" value="PLipase_C/P1_nuclease_dom_sf"/>
</dbReference>
<keyword evidence="2" id="KW-0479">Metal-binding</keyword>
<keyword evidence="5" id="KW-1015">Disulfide bond</keyword>
<dbReference type="SUPFAM" id="SSF48537">
    <property type="entry name" value="Phospholipase C/P1 nuclease"/>
    <property type="match status" value="1"/>
</dbReference>
<evidence type="ECO:0000256" key="1">
    <source>
        <dbReference type="ARBA" id="ARBA00022722"/>
    </source>
</evidence>
<feature type="signal peptide" evidence="7">
    <location>
        <begin position="1"/>
        <end position="18"/>
    </location>
</feature>
<accession>A0ABW7N1Z9</accession>
<name>A0ABW7N1Z9_9FLAO</name>
<keyword evidence="6" id="KW-0325">Glycoprotein</keyword>
<evidence type="ECO:0000256" key="3">
    <source>
        <dbReference type="ARBA" id="ARBA00022759"/>
    </source>
</evidence>
<dbReference type="RefSeq" id="WP_344742173.1">
    <property type="nucleotide sequence ID" value="NZ_BAABAY010000007.1"/>
</dbReference>
<keyword evidence="3" id="KW-0255">Endonuclease</keyword>
<dbReference type="PANTHER" id="PTHR33146:SF26">
    <property type="entry name" value="ENDONUCLEASE 4"/>
    <property type="match status" value="1"/>
</dbReference>
<dbReference type="Pfam" id="PF02265">
    <property type="entry name" value="S1-P1_nuclease"/>
    <property type="match status" value="1"/>
</dbReference>
<evidence type="ECO:0000256" key="7">
    <source>
        <dbReference type="SAM" id="SignalP"/>
    </source>
</evidence>
<comment type="caution">
    <text evidence="8">The sequence shown here is derived from an EMBL/GenBank/DDBJ whole genome shotgun (WGS) entry which is preliminary data.</text>
</comment>
<organism evidence="8 9">
    <name type="scientific">Gaetbulibacter aestuarii</name>
    <dbReference type="NCBI Taxonomy" id="1502358"/>
    <lineage>
        <taxon>Bacteria</taxon>
        <taxon>Pseudomonadati</taxon>
        <taxon>Bacteroidota</taxon>
        <taxon>Flavobacteriia</taxon>
        <taxon>Flavobacteriales</taxon>
        <taxon>Flavobacteriaceae</taxon>
        <taxon>Gaetbulibacter</taxon>
    </lineage>
</organism>
<feature type="chain" id="PRO_5046245058" evidence="7">
    <location>
        <begin position="19"/>
        <end position="260"/>
    </location>
</feature>
<evidence type="ECO:0000256" key="5">
    <source>
        <dbReference type="ARBA" id="ARBA00023157"/>
    </source>
</evidence>
<evidence type="ECO:0000313" key="9">
    <source>
        <dbReference type="Proteomes" id="UP001610100"/>
    </source>
</evidence>
<evidence type="ECO:0000256" key="6">
    <source>
        <dbReference type="ARBA" id="ARBA00023180"/>
    </source>
</evidence>
<keyword evidence="4" id="KW-0378">Hydrolase</keyword>
<keyword evidence="9" id="KW-1185">Reference proteome</keyword>
<dbReference type="Gene3D" id="1.10.575.10">
    <property type="entry name" value="P1 Nuclease"/>
    <property type="match status" value="1"/>
</dbReference>
<dbReference type="InterPro" id="IPR003154">
    <property type="entry name" value="S1/P1nuclease"/>
</dbReference>
<reference evidence="8 9" key="1">
    <citation type="submission" date="2024-02" db="EMBL/GenBank/DDBJ databases">
        <title>A Gaetbulibacter species isolated from tidal flats and genomic insights of their niches.</title>
        <authorList>
            <person name="Ye Y."/>
        </authorList>
    </citation>
    <scope>NUCLEOTIDE SEQUENCE [LARGE SCALE GENOMIC DNA]</scope>
    <source>
        <strain evidence="8 9">KYW382</strain>
    </source>
</reference>
<dbReference type="EMBL" id="JBAWKB010000006">
    <property type="protein sequence ID" value="MFH6773074.1"/>
    <property type="molecule type" value="Genomic_DNA"/>
</dbReference>
<evidence type="ECO:0000313" key="8">
    <source>
        <dbReference type="EMBL" id="MFH6773074.1"/>
    </source>
</evidence>
<keyword evidence="7" id="KW-0732">Signal</keyword>
<gene>
    <name evidence="8" type="ORF">V8G58_14105</name>
</gene>
<keyword evidence="1" id="KW-0540">Nuclease</keyword>
<sequence length="260" mass="30168">MKKYFLLLFLVVSTQVFANPMKSFWGPTGHRVVGQIAENYLSVKAKKAIDKLLDGHGLAFVSTYADDIKADKRYDKYYSWHYINMPMDQDYQESEKNPDGDLVTGITKCMEVIKDPKTSKEDKAFYLKLLVHFIGDLHQPMHIGLAEDRGGNDFKVQWFYNDSNLHRVWDSEMIENYKMSYSELAANADILSAQQIRDIQKGTVVDWVNEVHQLTRNVYDHVKEGENLRYRYAYDNFGTVRTQLQKAGVRLAKVLNDLFS</sequence>
<evidence type="ECO:0000256" key="2">
    <source>
        <dbReference type="ARBA" id="ARBA00022723"/>
    </source>
</evidence>
<dbReference type="PANTHER" id="PTHR33146">
    <property type="entry name" value="ENDONUCLEASE 4"/>
    <property type="match status" value="1"/>
</dbReference>
<proteinExistence type="predicted"/>
<protein>
    <submittedName>
        <fullName evidence="8">S1/P1 nuclease</fullName>
    </submittedName>
</protein>
<evidence type="ECO:0000256" key="4">
    <source>
        <dbReference type="ARBA" id="ARBA00022801"/>
    </source>
</evidence>